<feature type="transmembrane region" description="Helical" evidence="7">
    <location>
        <begin position="151"/>
        <end position="175"/>
    </location>
</feature>
<dbReference type="FunFam" id="1.20.1740.10:FF:000006">
    <property type="entry name" value="General amino acid permease"/>
    <property type="match status" value="1"/>
</dbReference>
<evidence type="ECO:0000256" key="7">
    <source>
        <dbReference type="SAM" id="Phobius"/>
    </source>
</evidence>
<dbReference type="GO" id="GO:0015171">
    <property type="term" value="F:amino acid transmembrane transporter activity"/>
    <property type="evidence" value="ECO:0007669"/>
    <property type="project" value="TreeGrafter"/>
</dbReference>
<sequence length="559" mass="61623">MTGLGNSKVADANEMVSQQHGQDGEELGAMEEVGGLKRHLNRRQVDMIAIGGSIGTALFISIGYGLIEGGPGSLFISFCIYSCFLACVNNCMAEMSTFMPVSGGFIRMGSKWVDEAFGFMIGWNFFLYEAAAVPYEISALSLVLTFWTDKIPIVAVCMACIVLYGIINLFTVKWYGEAEFWLSTGKVILIGLLFAVTLITMCGGNPKHDAYGFRYWRNPGAFAEYIDTGNLGRFEGFLAAFFLAAFVVVGPEYMAMVAGETANPRKNIKRAFKTVYIRFGVFFIGGALCVGIVVPWNDPTLNGILKGTTAGAGTGAASPYVIAIQNLGISTLPSIVNALLLTSIFSAGNTLTYCATRALHGLAVDGHAPSFLKKCTKSGVPIYCFGITMLFPLLSLLAIKASTAQVILWLANLTQASQVIDYISMCVIYLFFYRALKVQGIDRKTLPYVGWWQPYCGWVGLITLSITVVIYGYSVFKPSYWNIGTFFSFYTMIFLCIILYCFWKAFKRTTIVKAYEADLVWERPSIDAHELAYVEPKITFYQETLQNLGLKKKPEDHIL</sequence>
<dbReference type="STRING" id="1182545.A0A072NVD4"/>
<keyword evidence="6 7" id="KW-0472">Membrane</keyword>
<organism evidence="9 10">
    <name type="scientific">Exophiala aquamarina CBS 119918</name>
    <dbReference type="NCBI Taxonomy" id="1182545"/>
    <lineage>
        <taxon>Eukaryota</taxon>
        <taxon>Fungi</taxon>
        <taxon>Dikarya</taxon>
        <taxon>Ascomycota</taxon>
        <taxon>Pezizomycotina</taxon>
        <taxon>Eurotiomycetes</taxon>
        <taxon>Chaetothyriomycetidae</taxon>
        <taxon>Chaetothyriales</taxon>
        <taxon>Herpotrichiellaceae</taxon>
        <taxon>Exophiala</taxon>
    </lineage>
</organism>
<keyword evidence="3 7" id="KW-0812">Transmembrane</keyword>
<dbReference type="AlphaFoldDB" id="A0A072NVD4"/>
<reference evidence="9 10" key="1">
    <citation type="submission" date="2013-03" db="EMBL/GenBank/DDBJ databases">
        <title>The Genome Sequence of Exophiala aquamarina CBS 119918.</title>
        <authorList>
            <consortium name="The Broad Institute Genomics Platform"/>
            <person name="Cuomo C."/>
            <person name="de Hoog S."/>
            <person name="Gorbushina A."/>
            <person name="Walker B."/>
            <person name="Young S.K."/>
            <person name="Zeng Q."/>
            <person name="Gargeya S."/>
            <person name="Fitzgerald M."/>
            <person name="Haas B."/>
            <person name="Abouelleil A."/>
            <person name="Allen A.W."/>
            <person name="Alvarado L."/>
            <person name="Arachchi H.M."/>
            <person name="Berlin A.M."/>
            <person name="Chapman S.B."/>
            <person name="Gainer-Dewar J."/>
            <person name="Goldberg J."/>
            <person name="Griggs A."/>
            <person name="Gujja S."/>
            <person name="Hansen M."/>
            <person name="Howarth C."/>
            <person name="Imamovic A."/>
            <person name="Ireland A."/>
            <person name="Larimer J."/>
            <person name="McCowan C."/>
            <person name="Murphy C."/>
            <person name="Pearson M."/>
            <person name="Poon T.W."/>
            <person name="Priest M."/>
            <person name="Roberts A."/>
            <person name="Saif S."/>
            <person name="Shea T."/>
            <person name="Sisk P."/>
            <person name="Sykes S."/>
            <person name="Wortman J."/>
            <person name="Nusbaum C."/>
            <person name="Birren B."/>
        </authorList>
    </citation>
    <scope>NUCLEOTIDE SEQUENCE [LARGE SCALE GENOMIC DNA]</scope>
    <source>
        <strain evidence="9 10">CBS 119918</strain>
    </source>
</reference>
<evidence type="ECO:0000313" key="10">
    <source>
        <dbReference type="Proteomes" id="UP000027920"/>
    </source>
</evidence>
<protein>
    <recommendedName>
        <fullName evidence="8">Amino acid permease/ SLC12A domain-containing protein</fullName>
    </recommendedName>
</protein>
<dbReference type="PIRSF" id="PIRSF006060">
    <property type="entry name" value="AA_transporter"/>
    <property type="match status" value="1"/>
</dbReference>
<keyword evidence="4" id="KW-0029">Amino-acid transport</keyword>
<accession>A0A072NVD4</accession>
<feature type="domain" description="Amino acid permease/ SLC12A" evidence="8">
    <location>
        <begin position="45"/>
        <end position="511"/>
    </location>
</feature>
<comment type="caution">
    <text evidence="9">The sequence shown here is derived from an EMBL/GenBank/DDBJ whole genome shotgun (WGS) entry which is preliminary data.</text>
</comment>
<feature type="transmembrane region" description="Helical" evidence="7">
    <location>
        <begin position="275"/>
        <end position="296"/>
    </location>
</feature>
<feature type="transmembrane region" description="Helical" evidence="7">
    <location>
        <begin position="419"/>
        <end position="436"/>
    </location>
</feature>
<proteinExistence type="predicted"/>
<feature type="transmembrane region" description="Helical" evidence="7">
    <location>
        <begin position="73"/>
        <end position="92"/>
    </location>
</feature>
<evidence type="ECO:0000256" key="6">
    <source>
        <dbReference type="ARBA" id="ARBA00023136"/>
    </source>
</evidence>
<evidence type="ECO:0000256" key="3">
    <source>
        <dbReference type="ARBA" id="ARBA00022692"/>
    </source>
</evidence>
<dbReference type="InterPro" id="IPR004841">
    <property type="entry name" value="AA-permease/SLC12A_dom"/>
</dbReference>
<dbReference type="InterPro" id="IPR050524">
    <property type="entry name" value="APC_YAT"/>
</dbReference>
<comment type="subcellular location">
    <subcellularLocation>
        <location evidence="1">Membrane</location>
        <topology evidence="1">Multi-pass membrane protein</topology>
    </subcellularLocation>
</comment>
<keyword evidence="2" id="KW-0813">Transport</keyword>
<feature type="transmembrane region" description="Helical" evidence="7">
    <location>
        <begin position="47"/>
        <end position="67"/>
    </location>
</feature>
<keyword evidence="10" id="KW-1185">Reference proteome</keyword>
<dbReference type="Gene3D" id="1.20.1740.10">
    <property type="entry name" value="Amino acid/polyamine transporter I"/>
    <property type="match status" value="1"/>
</dbReference>
<dbReference type="OrthoDB" id="10062876at2759"/>
<dbReference type="GO" id="GO:0016020">
    <property type="term" value="C:membrane"/>
    <property type="evidence" value="ECO:0007669"/>
    <property type="project" value="UniProtKB-SubCell"/>
</dbReference>
<dbReference type="GeneID" id="25287392"/>
<dbReference type="VEuPathDB" id="FungiDB:A1O9_12498"/>
<dbReference type="HOGENOM" id="CLU_007946_12_1_1"/>
<dbReference type="PANTHER" id="PTHR43341:SF6">
    <property type="entry name" value="AMINO ACID TRANSPORTER (EUROFUNG)"/>
    <property type="match status" value="1"/>
</dbReference>
<feature type="transmembrane region" description="Helical" evidence="7">
    <location>
        <begin position="335"/>
        <end position="359"/>
    </location>
</feature>
<dbReference type="RefSeq" id="XP_013254171.1">
    <property type="nucleotide sequence ID" value="XM_013398717.1"/>
</dbReference>
<evidence type="ECO:0000259" key="8">
    <source>
        <dbReference type="Pfam" id="PF00324"/>
    </source>
</evidence>
<gene>
    <name evidence="9" type="ORF">A1O9_12498</name>
</gene>
<dbReference type="Proteomes" id="UP000027920">
    <property type="component" value="Unassembled WGS sequence"/>
</dbReference>
<dbReference type="EMBL" id="AMGV01000023">
    <property type="protein sequence ID" value="KEF51581.1"/>
    <property type="molecule type" value="Genomic_DNA"/>
</dbReference>
<evidence type="ECO:0000256" key="2">
    <source>
        <dbReference type="ARBA" id="ARBA00022448"/>
    </source>
</evidence>
<feature type="transmembrane region" description="Helical" evidence="7">
    <location>
        <begin position="480"/>
        <end position="503"/>
    </location>
</feature>
<evidence type="ECO:0000256" key="1">
    <source>
        <dbReference type="ARBA" id="ARBA00004141"/>
    </source>
</evidence>
<dbReference type="PANTHER" id="PTHR43341">
    <property type="entry name" value="AMINO ACID PERMEASE"/>
    <property type="match status" value="1"/>
</dbReference>
<dbReference type="Pfam" id="PF00324">
    <property type="entry name" value="AA_permease"/>
    <property type="match status" value="1"/>
</dbReference>
<evidence type="ECO:0000256" key="4">
    <source>
        <dbReference type="ARBA" id="ARBA00022970"/>
    </source>
</evidence>
<feature type="transmembrane region" description="Helical" evidence="7">
    <location>
        <begin position="237"/>
        <end position="255"/>
    </location>
</feature>
<keyword evidence="5 7" id="KW-1133">Transmembrane helix</keyword>
<feature type="transmembrane region" description="Helical" evidence="7">
    <location>
        <begin position="187"/>
        <end position="206"/>
    </location>
</feature>
<evidence type="ECO:0000256" key="5">
    <source>
        <dbReference type="ARBA" id="ARBA00022989"/>
    </source>
</evidence>
<evidence type="ECO:0000313" key="9">
    <source>
        <dbReference type="EMBL" id="KEF51581.1"/>
    </source>
</evidence>
<feature type="transmembrane region" description="Helical" evidence="7">
    <location>
        <begin position="456"/>
        <end position="474"/>
    </location>
</feature>
<feature type="transmembrane region" description="Helical" evidence="7">
    <location>
        <begin position="380"/>
        <end position="399"/>
    </location>
</feature>
<name>A0A072NVD4_9EURO</name>